<accession>A0ACB9NHN0</accession>
<dbReference type="EMBL" id="CM039431">
    <property type="protein sequence ID" value="KAI4334681.1"/>
    <property type="molecule type" value="Genomic_DNA"/>
</dbReference>
<name>A0ACB9NHN0_BAUVA</name>
<evidence type="ECO:0000313" key="2">
    <source>
        <dbReference type="Proteomes" id="UP000828941"/>
    </source>
</evidence>
<dbReference type="Proteomes" id="UP000828941">
    <property type="component" value="Chromosome 6"/>
</dbReference>
<reference evidence="1 2" key="1">
    <citation type="journal article" date="2022" name="DNA Res.">
        <title>Chromosomal-level genome assembly of the orchid tree Bauhinia variegata (Leguminosae; Cercidoideae) supports the allotetraploid origin hypothesis of Bauhinia.</title>
        <authorList>
            <person name="Zhong Y."/>
            <person name="Chen Y."/>
            <person name="Zheng D."/>
            <person name="Pang J."/>
            <person name="Liu Y."/>
            <person name="Luo S."/>
            <person name="Meng S."/>
            <person name="Qian L."/>
            <person name="Wei D."/>
            <person name="Dai S."/>
            <person name="Zhou R."/>
        </authorList>
    </citation>
    <scope>NUCLEOTIDE SEQUENCE [LARGE SCALE GENOMIC DNA]</scope>
    <source>
        <strain evidence="1">BV-YZ2020</strain>
    </source>
</reference>
<gene>
    <name evidence="1" type="ORF">L6164_013397</name>
</gene>
<evidence type="ECO:0000313" key="1">
    <source>
        <dbReference type="EMBL" id="KAI4334681.1"/>
    </source>
</evidence>
<protein>
    <submittedName>
        <fullName evidence="1">Uncharacterized protein</fullName>
    </submittedName>
</protein>
<organism evidence="1 2">
    <name type="scientific">Bauhinia variegata</name>
    <name type="common">Purple orchid tree</name>
    <name type="synonym">Phanera variegata</name>
    <dbReference type="NCBI Taxonomy" id="167791"/>
    <lineage>
        <taxon>Eukaryota</taxon>
        <taxon>Viridiplantae</taxon>
        <taxon>Streptophyta</taxon>
        <taxon>Embryophyta</taxon>
        <taxon>Tracheophyta</taxon>
        <taxon>Spermatophyta</taxon>
        <taxon>Magnoliopsida</taxon>
        <taxon>eudicotyledons</taxon>
        <taxon>Gunneridae</taxon>
        <taxon>Pentapetalae</taxon>
        <taxon>rosids</taxon>
        <taxon>fabids</taxon>
        <taxon>Fabales</taxon>
        <taxon>Fabaceae</taxon>
        <taxon>Cercidoideae</taxon>
        <taxon>Cercideae</taxon>
        <taxon>Bauhiniinae</taxon>
        <taxon>Bauhinia</taxon>
    </lineage>
</organism>
<proteinExistence type="predicted"/>
<sequence>MRGAARRDEVASSSRAATRAGDQLREVKIERASTSRVEASGFESTEDSQQDAAGRRVIRSKYLALMNLMKEKRDDLMSTDSDRFNAIMDEVEKLHEQVQKPREQVADAEALLDLATSLVGSAKALMNDGITPSQFVGCLLNDFGSSSSLGQSSQGAQNSINWKEIGMTVSPIFMEGHGCSTMLGPMENELKQRKTTTRGKRAARPTTKARPEEINDAGTDEKTDTDKNMAKMFEILRLKKRVRLESLILNRKSFAQTVENLFALSFLVKDGRVHISVDESGSHFVVPKNAPAANLVLSKEVSYSHFMFRYDYQDWKLMKDVVPQGEELMPDRIHYGTVVDSQAEIGTFTSQPVLVATPIRKLSRNRGLILQEEGLVEETPECDGEAASKTLGLNVDGPLKEVDLIANNMITDKGASLDKLMYNKLKAVWGIQGGMELVDLGHGCFLDVMFKPSGHEIETIKPWVRFLELNMLHYSELLLMTIAKEIGTPEVENDMGQKQKVQLVKYK</sequence>
<keyword evidence="2" id="KW-1185">Reference proteome</keyword>
<comment type="caution">
    <text evidence="1">The sequence shown here is derived from an EMBL/GenBank/DDBJ whole genome shotgun (WGS) entry which is preliminary data.</text>
</comment>